<keyword evidence="1" id="KW-0175">Coiled coil</keyword>
<dbReference type="SUPFAM" id="SSF49842">
    <property type="entry name" value="TNF-like"/>
    <property type="match status" value="1"/>
</dbReference>
<reference evidence="4 5" key="1">
    <citation type="submission" date="2024-04" db="EMBL/GenBank/DDBJ databases">
        <authorList>
            <consortium name="Genoscope - CEA"/>
            <person name="William W."/>
        </authorList>
    </citation>
    <scope>NUCLEOTIDE SEQUENCE [LARGE SCALE GENOMIC DNA]</scope>
</reference>
<accession>A0AAV2HDJ1</accession>
<feature type="domain" description="C1q" evidence="2">
    <location>
        <begin position="372"/>
        <end position="439"/>
    </location>
</feature>
<dbReference type="Proteomes" id="UP001497497">
    <property type="component" value="Unassembled WGS sequence"/>
</dbReference>
<gene>
    <name evidence="4" type="ORF">GSLYS_00005532001</name>
</gene>
<evidence type="ECO:0000313" key="4">
    <source>
        <dbReference type="EMBL" id="CAL1531437.1"/>
    </source>
</evidence>
<dbReference type="InterPro" id="IPR001073">
    <property type="entry name" value="C1q_dom"/>
</dbReference>
<dbReference type="Gene3D" id="2.60.120.40">
    <property type="match status" value="1"/>
</dbReference>
<feature type="domain" description="Chalcone isomerase" evidence="3">
    <location>
        <begin position="260"/>
        <end position="347"/>
    </location>
</feature>
<name>A0AAV2HDJ1_LYMST</name>
<evidence type="ECO:0000259" key="3">
    <source>
        <dbReference type="Pfam" id="PF16035"/>
    </source>
</evidence>
<dbReference type="Pfam" id="PF16035">
    <property type="entry name" value="Chalcone_2"/>
    <property type="match status" value="1"/>
</dbReference>
<feature type="coiled-coil region" evidence="1">
    <location>
        <begin position="127"/>
        <end position="154"/>
    </location>
</feature>
<organism evidence="4 5">
    <name type="scientific">Lymnaea stagnalis</name>
    <name type="common">Great pond snail</name>
    <name type="synonym">Helix stagnalis</name>
    <dbReference type="NCBI Taxonomy" id="6523"/>
    <lineage>
        <taxon>Eukaryota</taxon>
        <taxon>Metazoa</taxon>
        <taxon>Spiralia</taxon>
        <taxon>Lophotrochozoa</taxon>
        <taxon>Mollusca</taxon>
        <taxon>Gastropoda</taxon>
        <taxon>Heterobranchia</taxon>
        <taxon>Euthyneura</taxon>
        <taxon>Panpulmonata</taxon>
        <taxon>Hygrophila</taxon>
        <taxon>Lymnaeoidea</taxon>
        <taxon>Lymnaeidae</taxon>
        <taxon>Lymnaea</taxon>
    </lineage>
</organism>
<dbReference type="InterPro" id="IPR016087">
    <property type="entry name" value="Chalcone_isomerase"/>
</dbReference>
<evidence type="ECO:0008006" key="6">
    <source>
        <dbReference type="Google" id="ProtNLM"/>
    </source>
</evidence>
<dbReference type="AlphaFoldDB" id="A0AAV2HDJ1"/>
<comment type="caution">
    <text evidence="4">The sequence shown here is derived from an EMBL/GenBank/DDBJ whole genome shotgun (WGS) entry which is preliminary data.</text>
</comment>
<evidence type="ECO:0000256" key="1">
    <source>
        <dbReference type="SAM" id="Coils"/>
    </source>
</evidence>
<feature type="non-terminal residue" evidence="4">
    <location>
        <position position="460"/>
    </location>
</feature>
<proteinExistence type="predicted"/>
<dbReference type="EMBL" id="CAXITT010000089">
    <property type="protein sequence ID" value="CAL1531437.1"/>
    <property type="molecule type" value="Genomic_DNA"/>
</dbReference>
<evidence type="ECO:0000259" key="2">
    <source>
        <dbReference type="Pfam" id="PF00386"/>
    </source>
</evidence>
<sequence length="460" mass="52665">MPPPVWQREAVTAQMKYLKRQKDTFSSLMDQINSVLIEVDDWIKGEGNCGTSYLEMCQMVETVFNDISTKCLDISKNHTEEVAPNKNVLEKMCGNFQVLTVNEESVTKKANILNNEDENKLSENNMKQSTQKKLDLMEQAIVSLKNEMHILSDQQQEAVKAMQDNTTKVMTRCEAIDTISLLHAKDKEALENQQQIYEQDIKSLKNENSLKIDSFLSELLAASDFMSAMQSQIDFLAKKVDDAFSEIKSSLTLPLKDELKIILAQLEESKSSSLKQNNQTNVNYENMIQRISSIEENYAMVCQLLSRRLTSLEHLRDTFNQNLLAREEKEEQWEEFSYQVSEIKEELSYLSCPTVGVKEDVGFNARLPVDFSKGKNIINFTDVRLNFGDHFEPSKGIFTSPSDGLYLIYLCIGNLFGKIMFMLVKQENGSKNFDVIFQDTVDSDKNVCLITVEKLKKKEQ</sequence>
<keyword evidence="5" id="KW-1185">Reference proteome</keyword>
<dbReference type="Pfam" id="PF00386">
    <property type="entry name" value="C1q"/>
    <property type="match status" value="1"/>
</dbReference>
<protein>
    <recommendedName>
        <fullName evidence="6">C1q domain-containing protein</fullName>
    </recommendedName>
</protein>
<dbReference type="InterPro" id="IPR008983">
    <property type="entry name" value="Tumour_necrosis_fac-like_dom"/>
</dbReference>
<evidence type="ECO:0000313" key="5">
    <source>
        <dbReference type="Proteomes" id="UP001497497"/>
    </source>
</evidence>